<dbReference type="PANTHER" id="PTHR22957:SF337">
    <property type="entry name" value="TBC1 DOMAIN FAMILY MEMBER 5"/>
    <property type="match status" value="1"/>
</dbReference>
<dbReference type="InterPro" id="IPR000195">
    <property type="entry name" value="Rab-GAP-TBC_dom"/>
</dbReference>
<dbReference type="GO" id="GO:0005096">
    <property type="term" value="F:GTPase activator activity"/>
    <property type="evidence" value="ECO:0007669"/>
    <property type="project" value="UniProtKB-KW"/>
</dbReference>
<dbReference type="InterPro" id="IPR035969">
    <property type="entry name" value="Rab-GAP_TBC_sf"/>
</dbReference>
<proteinExistence type="predicted"/>
<accession>A0AAV9MZY9</accession>
<feature type="domain" description="Rab-GAP TBC" evidence="2">
    <location>
        <begin position="7"/>
        <end position="181"/>
    </location>
</feature>
<dbReference type="Pfam" id="PF00566">
    <property type="entry name" value="RabGAP-TBC"/>
    <property type="match status" value="1"/>
</dbReference>
<organism evidence="3 4">
    <name type="scientific">Exophiala bonariae</name>
    <dbReference type="NCBI Taxonomy" id="1690606"/>
    <lineage>
        <taxon>Eukaryota</taxon>
        <taxon>Fungi</taxon>
        <taxon>Dikarya</taxon>
        <taxon>Ascomycota</taxon>
        <taxon>Pezizomycotina</taxon>
        <taxon>Eurotiomycetes</taxon>
        <taxon>Chaetothyriomycetidae</taxon>
        <taxon>Chaetothyriales</taxon>
        <taxon>Herpotrichiellaceae</taxon>
        <taxon>Exophiala</taxon>
    </lineage>
</organism>
<dbReference type="GeneID" id="89975385"/>
<keyword evidence="4" id="KW-1185">Reference proteome</keyword>
<dbReference type="EMBL" id="JAVRRD010000028">
    <property type="protein sequence ID" value="KAK5046865.1"/>
    <property type="molecule type" value="Genomic_DNA"/>
</dbReference>
<dbReference type="RefSeq" id="XP_064702438.1">
    <property type="nucleotide sequence ID" value="XM_064850772.1"/>
</dbReference>
<dbReference type="FunFam" id="1.10.8.270:FF:000031">
    <property type="entry name" value="TBC1 domain family member 5"/>
    <property type="match status" value="1"/>
</dbReference>
<reference evidence="3 4" key="1">
    <citation type="submission" date="2023-08" db="EMBL/GenBank/DDBJ databases">
        <title>Black Yeasts Isolated from many extreme environments.</title>
        <authorList>
            <person name="Coleine C."/>
            <person name="Stajich J.E."/>
            <person name="Selbmann L."/>
        </authorList>
    </citation>
    <scope>NUCLEOTIDE SEQUENCE [LARGE SCALE GENOMIC DNA]</scope>
    <source>
        <strain evidence="3 4">CCFEE 5792</strain>
    </source>
</reference>
<dbReference type="AlphaFoldDB" id="A0AAV9MZY9"/>
<dbReference type="SUPFAM" id="SSF47923">
    <property type="entry name" value="Ypt/Rab-GAP domain of gyp1p"/>
    <property type="match status" value="1"/>
</dbReference>
<keyword evidence="1" id="KW-0343">GTPase activation</keyword>
<comment type="caution">
    <text evidence="3">The sequence shown here is derived from an EMBL/GenBank/DDBJ whole genome shotgun (WGS) entry which is preliminary data.</text>
</comment>
<evidence type="ECO:0000259" key="2">
    <source>
        <dbReference type="PROSITE" id="PS50086"/>
    </source>
</evidence>
<evidence type="ECO:0000313" key="4">
    <source>
        <dbReference type="Proteomes" id="UP001358417"/>
    </source>
</evidence>
<gene>
    <name evidence="3" type="ORF">LTR84_007219</name>
</gene>
<evidence type="ECO:0000313" key="3">
    <source>
        <dbReference type="EMBL" id="KAK5046865.1"/>
    </source>
</evidence>
<name>A0AAV9MZY9_9EURO</name>
<evidence type="ECO:0000256" key="1">
    <source>
        <dbReference type="ARBA" id="ARBA00022468"/>
    </source>
</evidence>
<sequence length="181" mass="20884">MYLHLKDLTSDKVKSPWSTLRQDEINREEIFQDVTRCMQDNYFFREPSTQKKLLDILFIYSKLNPDIGYRQGMHELLAPILWIIQQDGIDLMTAVNVDKQAEGADLMLEALDSKYIEHDAFSLFCAVMQTAKAFYEIGENRDSSPIVERSKKIHEEILAAVDPELATHLTVIGILPQIYSM</sequence>
<dbReference type="PANTHER" id="PTHR22957">
    <property type="entry name" value="TBC1 DOMAIN FAMILY MEMBER GTPASE-ACTIVATING PROTEIN"/>
    <property type="match status" value="1"/>
</dbReference>
<dbReference type="PROSITE" id="PS50086">
    <property type="entry name" value="TBC_RABGAP"/>
    <property type="match status" value="1"/>
</dbReference>
<protein>
    <recommendedName>
        <fullName evidence="2">Rab-GAP TBC domain-containing protein</fullName>
    </recommendedName>
</protein>
<dbReference type="Proteomes" id="UP001358417">
    <property type="component" value="Unassembled WGS sequence"/>
</dbReference>
<dbReference type="Gene3D" id="1.10.8.270">
    <property type="entry name" value="putative rabgap domain of human tbc1 domain family member 14 like domains"/>
    <property type="match status" value="1"/>
</dbReference>